<dbReference type="Proteomes" id="UP000176944">
    <property type="component" value="Chromosome"/>
</dbReference>
<name>A0A9Q9UVF5_MOOP1</name>
<proteinExistence type="predicted"/>
<reference evidence="1" key="1">
    <citation type="journal article" date="2017" name="Proc. Natl. Acad. Sci. U.S.A.">
        <title>Comparative genomics uncovers the prolific and distinctive metabolic potential of the cyanobacterial genus Moorea.</title>
        <authorList>
            <person name="Leao T."/>
            <person name="Castelao G."/>
            <person name="Korobeynikov A."/>
            <person name="Monroe E.A."/>
            <person name="Podell S."/>
            <person name="Glukhov E."/>
            <person name="Allen E.E."/>
            <person name="Gerwick W.H."/>
            <person name="Gerwick L."/>
        </authorList>
    </citation>
    <scope>NUCLEOTIDE SEQUENCE</scope>
    <source>
        <strain evidence="1">JHB</strain>
    </source>
</reference>
<protein>
    <submittedName>
        <fullName evidence="1">Uncharacterized protein</fullName>
    </submittedName>
</protein>
<gene>
    <name evidence="1" type="ORF">BJP36_41180</name>
</gene>
<dbReference type="EMBL" id="CP017708">
    <property type="protein sequence ID" value="WAN68781.1"/>
    <property type="molecule type" value="Genomic_DNA"/>
</dbReference>
<sequence length="47" mass="5249">MALAFRPRYANGHATRTAVSTPYSLFPIPYSLFPIPCSLFPIPYSLC</sequence>
<accession>A0A9Q9UVF5</accession>
<evidence type="ECO:0000313" key="1">
    <source>
        <dbReference type="EMBL" id="WAN68781.1"/>
    </source>
</evidence>
<reference evidence="1" key="2">
    <citation type="submission" date="2022-10" db="EMBL/GenBank/DDBJ databases">
        <authorList>
            <person name="Ngo T.-E."/>
        </authorList>
    </citation>
    <scope>NUCLEOTIDE SEQUENCE</scope>
    <source>
        <strain evidence="1">JHB</strain>
    </source>
</reference>
<organism evidence="1">
    <name type="scientific">Moorena producens (strain JHB)</name>
    <dbReference type="NCBI Taxonomy" id="1454205"/>
    <lineage>
        <taxon>Bacteria</taxon>
        <taxon>Bacillati</taxon>
        <taxon>Cyanobacteriota</taxon>
        <taxon>Cyanophyceae</taxon>
        <taxon>Coleofasciculales</taxon>
        <taxon>Coleofasciculaceae</taxon>
        <taxon>Moorena</taxon>
    </lineage>
</organism>
<dbReference type="AlphaFoldDB" id="A0A9Q9UVF5"/>